<feature type="transmembrane region" description="Helical" evidence="1">
    <location>
        <begin position="26"/>
        <end position="46"/>
    </location>
</feature>
<keyword evidence="1" id="KW-0812">Transmembrane</keyword>
<name>A0A2V3UGL5_9HYPH</name>
<protein>
    <submittedName>
        <fullName evidence="2">Uncharacterized protein</fullName>
    </submittedName>
</protein>
<dbReference type="Proteomes" id="UP000248021">
    <property type="component" value="Unassembled WGS sequence"/>
</dbReference>
<dbReference type="RefSeq" id="WP_110375303.1">
    <property type="nucleotide sequence ID" value="NZ_JAHBRY010000001.1"/>
</dbReference>
<reference evidence="2 3" key="1">
    <citation type="submission" date="2018-05" db="EMBL/GenBank/DDBJ databases">
        <title>Genomic Encyclopedia of Type Strains, Phase IV (KMG-IV): sequencing the most valuable type-strain genomes for metagenomic binning, comparative biology and taxonomic classification.</title>
        <authorList>
            <person name="Goeker M."/>
        </authorList>
    </citation>
    <scope>NUCLEOTIDE SEQUENCE [LARGE SCALE GENOMIC DNA]</scope>
    <source>
        <strain evidence="2 3">DSM 6462</strain>
    </source>
</reference>
<proteinExistence type="predicted"/>
<keyword evidence="1" id="KW-0472">Membrane</keyword>
<organism evidence="2 3">
    <name type="scientific">Chelatococcus asaccharovorans</name>
    <dbReference type="NCBI Taxonomy" id="28210"/>
    <lineage>
        <taxon>Bacteria</taxon>
        <taxon>Pseudomonadati</taxon>
        <taxon>Pseudomonadota</taxon>
        <taxon>Alphaproteobacteria</taxon>
        <taxon>Hyphomicrobiales</taxon>
        <taxon>Chelatococcaceae</taxon>
        <taxon>Chelatococcus</taxon>
    </lineage>
</organism>
<evidence type="ECO:0000313" key="2">
    <source>
        <dbReference type="EMBL" id="PXW57986.1"/>
    </source>
</evidence>
<gene>
    <name evidence="2" type="ORF">C7450_106159</name>
</gene>
<dbReference type="OrthoDB" id="9912826at2"/>
<dbReference type="EMBL" id="QJJK01000006">
    <property type="protein sequence ID" value="PXW57986.1"/>
    <property type="molecule type" value="Genomic_DNA"/>
</dbReference>
<sequence length="166" mass="17636">MRFLIVALGAIAVAFAVSLILGRRGIYVATVALLIGAGIALLSVFITSCSQCWTSALPVGAFFSAPFYIVGWIALAQAEMVESRRSLLYGLCGIMVVQVLWASRVILFATVDGRCPCGAGLFGLVSTELSAVAFDRWAGPWFLAEAIVTLAILIAALRRRPELPTA</sequence>
<evidence type="ECO:0000313" key="3">
    <source>
        <dbReference type="Proteomes" id="UP000248021"/>
    </source>
</evidence>
<feature type="transmembrane region" description="Helical" evidence="1">
    <location>
        <begin position="140"/>
        <end position="157"/>
    </location>
</feature>
<keyword evidence="3" id="KW-1185">Reference proteome</keyword>
<dbReference type="AlphaFoldDB" id="A0A2V3UGL5"/>
<feature type="transmembrane region" description="Helical" evidence="1">
    <location>
        <begin position="53"/>
        <end position="75"/>
    </location>
</feature>
<accession>A0A2V3UGL5</accession>
<evidence type="ECO:0000256" key="1">
    <source>
        <dbReference type="SAM" id="Phobius"/>
    </source>
</evidence>
<keyword evidence="1" id="KW-1133">Transmembrane helix</keyword>
<feature type="transmembrane region" description="Helical" evidence="1">
    <location>
        <begin position="87"/>
        <end position="108"/>
    </location>
</feature>
<comment type="caution">
    <text evidence="2">The sequence shown here is derived from an EMBL/GenBank/DDBJ whole genome shotgun (WGS) entry which is preliminary data.</text>
</comment>